<feature type="transmembrane region" description="Helical" evidence="1">
    <location>
        <begin position="100"/>
        <end position="133"/>
    </location>
</feature>
<feature type="transmembrane region" description="Helical" evidence="1">
    <location>
        <begin position="60"/>
        <end position="79"/>
    </location>
</feature>
<protein>
    <submittedName>
        <fullName evidence="2">Putative Na+-driven exporter</fullName>
    </submittedName>
</protein>
<reference evidence="3" key="1">
    <citation type="submission" date="2018-08" db="EMBL/GenBank/DDBJ databases">
        <authorList>
            <person name="Chevrot R."/>
        </authorList>
    </citation>
    <scope>NUCLEOTIDE SEQUENCE [LARGE SCALE GENOMIC DNA]</scope>
</reference>
<accession>A0A383RJU5</accession>
<feature type="transmembrane region" description="Helical" evidence="1">
    <location>
        <begin position="153"/>
        <end position="172"/>
    </location>
</feature>
<name>A0A383RJU5_PAEAL</name>
<dbReference type="Proteomes" id="UP000304148">
    <property type="component" value="Chromosome"/>
</dbReference>
<feature type="transmembrane region" description="Helical" evidence="1">
    <location>
        <begin position="203"/>
        <end position="222"/>
    </location>
</feature>
<dbReference type="AlphaFoldDB" id="A0A383RJU5"/>
<evidence type="ECO:0000256" key="1">
    <source>
        <dbReference type="SAM" id="Phobius"/>
    </source>
</evidence>
<evidence type="ECO:0000313" key="2">
    <source>
        <dbReference type="EMBL" id="SYX87298.1"/>
    </source>
</evidence>
<feature type="transmembrane region" description="Helical" evidence="1">
    <location>
        <begin position="21"/>
        <end position="40"/>
    </location>
</feature>
<sequence length="232" mass="25535">MLRNLIGLELRKHRIGGYIRNAIIANIVAIAILFLMLYSPNMMEEVVFADYTSLFVGVDSFVRMIFIVFAAVLISRFIIDEYKSKTINILFMYPISRKKILLSKLAIIAIFTFSNIVVSEIVLNAILLTANAIVPIIQEPLTLSIIGGGALKLIMNAMAASIMSLIPLYFGMKKYSTPTTIMSSLLIVMIVCSNNGGVSLNSIIIIPIILALIGAFVTFMTIKKVDHVDVGN</sequence>
<keyword evidence="1" id="KW-1133">Transmembrane helix</keyword>
<keyword evidence="1" id="KW-0472">Membrane</keyword>
<dbReference type="RefSeq" id="WP_138188939.1">
    <property type="nucleotide sequence ID" value="NZ_LS992241.1"/>
</dbReference>
<proteinExistence type="predicted"/>
<dbReference type="EMBL" id="LS992241">
    <property type="protein sequence ID" value="SYX87298.1"/>
    <property type="molecule type" value="Genomic_DNA"/>
</dbReference>
<gene>
    <name evidence="2" type="primary">ycbO</name>
    <name evidence="2" type="ORF">PBLR_15728</name>
</gene>
<organism evidence="2 3">
    <name type="scientific">Paenibacillus alvei</name>
    <name type="common">Bacillus alvei</name>
    <dbReference type="NCBI Taxonomy" id="44250"/>
    <lineage>
        <taxon>Bacteria</taxon>
        <taxon>Bacillati</taxon>
        <taxon>Bacillota</taxon>
        <taxon>Bacilli</taxon>
        <taxon>Bacillales</taxon>
        <taxon>Paenibacillaceae</taxon>
        <taxon>Paenibacillus</taxon>
    </lineage>
</organism>
<keyword evidence="1" id="KW-0812">Transmembrane</keyword>
<evidence type="ECO:0000313" key="3">
    <source>
        <dbReference type="Proteomes" id="UP000304148"/>
    </source>
</evidence>